<reference evidence="2" key="1">
    <citation type="journal article" date="2014" name="Int. J. Syst. Evol. Microbiol.">
        <title>Complete genome sequence of Corynebacterium casei LMG S-19264T (=DSM 44701T), isolated from a smear-ripened cheese.</title>
        <authorList>
            <consortium name="US DOE Joint Genome Institute (JGI-PGF)"/>
            <person name="Walter F."/>
            <person name="Albersmeier A."/>
            <person name="Kalinowski J."/>
            <person name="Ruckert C."/>
        </authorList>
    </citation>
    <scope>NUCLEOTIDE SEQUENCE</scope>
    <source>
        <strain evidence="2">KCTC 23224</strain>
    </source>
</reference>
<protein>
    <submittedName>
        <fullName evidence="2">Uncharacterized protein</fullName>
    </submittedName>
</protein>
<proteinExistence type="predicted"/>
<dbReference type="AlphaFoldDB" id="A0A8J3G7E1"/>
<feature type="chain" id="PRO_5035274085" evidence="1">
    <location>
        <begin position="19"/>
        <end position="138"/>
    </location>
</feature>
<accession>A0A8J3G7E1</accession>
<keyword evidence="1" id="KW-0732">Signal</keyword>
<evidence type="ECO:0000313" key="3">
    <source>
        <dbReference type="Proteomes" id="UP000642809"/>
    </source>
</evidence>
<keyword evidence="3" id="KW-1185">Reference proteome</keyword>
<evidence type="ECO:0000313" key="2">
    <source>
        <dbReference type="EMBL" id="GHB51053.1"/>
    </source>
</evidence>
<comment type="caution">
    <text evidence="2">The sequence shown here is derived from an EMBL/GenBank/DDBJ whole genome shotgun (WGS) entry which is preliminary data.</text>
</comment>
<organism evidence="2 3">
    <name type="scientific">Mongoliitalea lutea</name>
    <dbReference type="NCBI Taxonomy" id="849756"/>
    <lineage>
        <taxon>Bacteria</taxon>
        <taxon>Pseudomonadati</taxon>
        <taxon>Bacteroidota</taxon>
        <taxon>Cytophagia</taxon>
        <taxon>Cytophagales</taxon>
        <taxon>Cyclobacteriaceae</taxon>
        <taxon>Mongoliitalea</taxon>
    </lineage>
</organism>
<dbReference type="RefSeq" id="WP_189585893.1">
    <property type="nucleotide sequence ID" value="NZ_BMYF01000027.1"/>
</dbReference>
<reference evidence="2" key="2">
    <citation type="submission" date="2020-09" db="EMBL/GenBank/DDBJ databases">
        <authorList>
            <person name="Sun Q."/>
            <person name="Kim S."/>
        </authorList>
    </citation>
    <scope>NUCLEOTIDE SEQUENCE</scope>
    <source>
        <strain evidence="2">KCTC 23224</strain>
    </source>
</reference>
<dbReference type="EMBL" id="BMYF01000027">
    <property type="protein sequence ID" value="GHB51053.1"/>
    <property type="molecule type" value="Genomic_DNA"/>
</dbReference>
<dbReference type="Proteomes" id="UP000642809">
    <property type="component" value="Unassembled WGS sequence"/>
</dbReference>
<sequence>MKHLMLWAIVGLVMTAWSCNPTENVDPTSMQGQFAGTFERTVNGQSEGVANVGLILEGNSFSGSGGPNRYPVICNGTFTVSGGNITFENACFFTADFDWSLILSGSFRLSRVGGEYILQRSNDNLVDTYRLRRVEANN</sequence>
<evidence type="ECO:0000256" key="1">
    <source>
        <dbReference type="SAM" id="SignalP"/>
    </source>
</evidence>
<feature type="signal peptide" evidence="1">
    <location>
        <begin position="1"/>
        <end position="18"/>
    </location>
</feature>
<name>A0A8J3G7E1_9BACT</name>
<gene>
    <name evidence="2" type="ORF">GCM10008106_34800</name>
</gene>